<dbReference type="SUPFAM" id="SSF56784">
    <property type="entry name" value="HAD-like"/>
    <property type="match status" value="1"/>
</dbReference>
<accession>E7GCM4</accession>
<dbReference type="InterPro" id="IPR036412">
    <property type="entry name" value="HAD-like_sf"/>
</dbReference>
<dbReference type="Proteomes" id="UP000003157">
    <property type="component" value="Unassembled WGS sequence"/>
</dbReference>
<dbReference type="InterPro" id="IPR000150">
    <property type="entry name" value="Cof"/>
</dbReference>
<dbReference type="OrthoDB" id="9781413at2"/>
<protein>
    <submittedName>
        <fullName evidence="1">HAD phosphatase</fullName>
    </submittedName>
</protein>
<dbReference type="GO" id="GO:0016791">
    <property type="term" value="F:phosphatase activity"/>
    <property type="evidence" value="ECO:0007669"/>
    <property type="project" value="TreeGrafter"/>
</dbReference>
<dbReference type="EMBL" id="ADKX01000039">
    <property type="protein sequence ID" value="EFW04233.1"/>
    <property type="molecule type" value="Genomic_DNA"/>
</dbReference>
<evidence type="ECO:0000313" key="2">
    <source>
        <dbReference type="Proteomes" id="UP000003157"/>
    </source>
</evidence>
<sequence>MMRWIVVDMDGTLLNSQKIITDLTKETIIDMQKSGYRFILASGRPTSGMLQYAKQLDMDKYNGVVISYNGSLAMNVQNQEILFHKPLSTIQSKRILHHLKQFDVDIMIDKDEYMFVHDVYADNIQHESRMGCYKLCEVDDLEAACQFPLNKILISAKPCYLKQHFQEMAEPFSNEVHSMFTAPYYYEFNALGVDKATALKHVISFYGSDRTEVIVFGDAHNDITMMQFAGTGVAMGNAVSEVKNIADIVTDTNDNDGIVQALKELKLCL</sequence>
<proteinExistence type="predicted"/>
<evidence type="ECO:0000313" key="1">
    <source>
        <dbReference type="EMBL" id="EFW04233.1"/>
    </source>
</evidence>
<dbReference type="RefSeq" id="WP_008789604.1">
    <property type="nucleotide sequence ID" value="NZ_AKCB01000001.1"/>
</dbReference>
<name>E7GCM4_9FIRM</name>
<dbReference type="InterPro" id="IPR023214">
    <property type="entry name" value="HAD_sf"/>
</dbReference>
<dbReference type="SFLD" id="SFLDS00003">
    <property type="entry name" value="Haloacid_Dehalogenase"/>
    <property type="match status" value="1"/>
</dbReference>
<dbReference type="SFLD" id="SFLDG01140">
    <property type="entry name" value="C2.B:_Phosphomannomutase_and_P"/>
    <property type="match status" value="1"/>
</dbReference>
<organism evidence="1 2">
    <name type="scientific">Coprobacillus cateniformis</name>
    <dbReference type="NCBI Taxonomy" id="100884"/>
    <lineage>
        <taxon>Bacteria</taxon>
        <taxon>Bacillati</taxon>
        <taxon>Bacillota</taxon>
        <taxon>Erysipelotrichia</taxon>
        <taxon>Erysipelotrichales</taxon>
        <taxon>Coprobacillaceae</taxon>
        <taxon>Coprobacillus</taxon>
    </lineage>
</organism>
<gene>
    <name evidence="1" type="ORF">HMPREF9488_02516</name>
</gene>
<dbReference type="Gene3D" id="3.30.1240.10">
    <property type="match status" value="1"/>
</dbReference>
<dbReference type="PANTHER" id="PTHR10000:SF8">
    <property type="entry name" value="HAD SUPERFAMILY HYDROLASE-LIKE, TYPE 3"/>
    <property type="match status" value="1"/>
</dbReference>
<dbReference type="AlphaFoldDB" id="E7GCM4"/>
<dbReference type="STRING" id="100884.GCA_000269565_00169"/>
<dbReference type="CDD" id="cd07516">
    <property type="entry name" value="HAD_Pase"/>
    <property type="match status" value="1"/>
</dbReference>
<dbReference type="GO" id="GO:0005829">
    <property type="term" value="C:cytosol"/>
    <property type="evidence" value="ECO:0007669"/>
    <property type="project" value="TreeGrafter"/>
</dbReference>
<dbReference type="GO" id="GO:0000287">
    <property type="term" value="F:magnesium ion binding"/>
    <property type="evidence" value="ECO:0007669"/>
    <property type="project" value="TreeGrafter"/>
</dbReference>
<comment type="caution">
    <text evidence="1">The sequence shown here is derived from an EMBL/GenBank/DDBJ whole genome shotgun (WGS) entry which is preliminary data.</text>
</comment>
<reference evidence="1 2" key="1">
    <citation type="submission" date="2010-12" db="EMBL/GenBank/DDBJ databases">
        <title>The Genome Sequence of Coprobacillus sp. strain 29_1.</title>
        <authorList>
            <consortium name="The Broad Institute Genome Sequencing Platform"/>
            <person name="Earl A."/>
            <person name="Ward D."/>
            <person name="Feldgarden M."/>
            <person name="Gevers D."/>
            <person name="Daigneault M."/>
            <person name="Sibley C.D."/>
            <person name="White A."/>
            <person name="Strauss J."/>
            <person name="Allen-Vercoe E."/>
            <person name="Young S.K."/>
            <person name="Zeng Q."/>
            <person name="Gargeya S."/>
            <person name="Fitzgerald M."/>
            <person name="Haas B."/>
            <person name="Abouelleil A."/>
            <person name="Alvarado L."/>
            <person name="Arachchi H.M."/>
            <person name="Berlin A."/>
            <person name="Brown A."/>
            <person name="Chapman S.B."/>
            <person name="Chen Z."/>
            <person name="Dunbar C."/>
            <person name="Freedman E."/>
            <person name="Gearin G."/>
            <person name="Gellesch M."/>
            <person name="Goldberg J."/>
            <person name="Griggs A."/>
            <person name="Gujja S."/>
            <person name="Heilman E."/>
            <person name="Heiman D."/>
            <person name="Howarth C."/>
            <person name="Larson L."/>
            <person name="Lui A."/>
            <person name="MacDonald P.J.P."/>
            <person name="Mehta T."/>
            <person name="Montmayeur A."/>
            <person name="Murphy C."/>
            <person name="Neiman D."/>
            <person name="Pearson M."/>
            <person name="Priest M."/>
            <person name="Roberts A."/>
            <person name="Saif S."/>
            <person name="Shea T."/>
            <person name="Shenoy N."/>
            <person name="Sisk P."/>
            <person name="Stolte C."/>
            <person name="Sykes S."/>
            <person name="White J."/>
            <person name="Yandava C."/>
            <person name="Nusbaum C."/>
            <person name="Birren B."/>
        </authorList>
    </citation>
    <scope>NUCLEOTIDE SEQUENCE [LARGE SCALE GENOMIC DNA]</scope>
    <source>
        <strain evidence="1 2">29_1</strain>
    </source>
</reference>
<keyword evidence="2" id="KW-1185">Reference proteome</keyword>
<dbReference type="Gene3D" id="3.40.50.1000">
    <property type="entry name" value="HAD superfamily/HAD-like"/>
    <property type="match status" value="1"/>
</dbReference>
<dbReference type="InterPro" id="IPR006379">
    <property type="entry name" value="HAD-SF_hydro_IIB"/>
</dbReference>
<dbReference type="PANTHER" id="PTHR10000">
    <property type="entry name" value="PHOSPHOSERINE PHOSPHATASE"/>
    <property type="match status" value="1"/>
</dbReference>
<dbReference type="NCBIfam" id="TIGR01484">
    <property type="entry name" value="HAD-SF-IIB"/>
    <property type="match status" value="1"/>
</dbReference>
<dbReference type="Pfam" id="PF08282">
    <property type="entry name" value="Hydrolase_3"/>
    <property type="match status" value="1"/>
</dbReference>
<dbReference type="HOGENOM" id="CLU_044146_0_1_9"/>
<dbReference type="SFLD" id="SFLDG01144">
    <property type="entry name" value="C2.B.4:_PGP_Like"/>
    <property type="match status" value="1"/>
</dbReference>
<dbReference type="PROSITE" id="PS01229">
    <property type="entry name" value="COF_2"/>
    <property type="match status" value="1"/>
</dbReference>
<dbReference type="eggNOG" id="COG0561">
    <property type="taxonomic scope" value="Bacteria"/>
</dbReference>
<dbReference type="NCBIfam" id="TIGR00099">
    <property type="entry name" value="Cof-subfamily"/>
    <property type="match status" value="1"/>
</dbReference>
<dbReference type="GeneID" id="78228101"/>